<sequence>MFEDFFMKYSYSIVVVVLAIAIAITQCVKEIKDQKETSDREAKLDSTNEELKRKSDALGQMQEKALAKSEDLAEKQAKAIELQLHLNRYVTGGGNKPVVFIRPLPMYVYPGHEKRPRERQEKYKPIEIFLSNNGTVPLRNVKIRISGSLGFEFNEEGNRDIAAYPNPIKTKTGFVEVGPMTLAKDQSELVFKGNYETWTYKVSYACDVMWENGFYTTIQTFESEPAYGAVLALKNTRIIVGNKEIPDPELFFKEE</sequence>
<reference evidence="2 3" key="1">
    <citation type="submission" date="2019-05" db="EMBL/GenBank/DDBJ databases">
        <authorList>
            <person name="Qu J.-H."/>
        </authorList>
    </citation>
    <scope>NUCLEOTIDE SEQUENCE [LARGE SCALE GENOMIC DNA]</scope>
    <source>
        <strain evidence="2 3">Z12</strain>
    </source>
</reference>
<evidence type="ECO:0000256" key="1">
    <source>
        <dbReference type="SAM" id="MobiDB-lite"/>
    </source>
</evidence>
<organism evidence="2 3">
    <name type="scientific">Dyadobacter sediminis</name>
    <dbReference type="NCBI Taxonomy" id="1493691"/>
    <lineage>
        <taxon>Bacteria</taxon>
        <taxon>Pseudomonadati</taxon>
        <taxon>Bacteroidota</taxon>
        <taxon>Cytophagia</taxon>
        <taxon>Cytophagales</taxon>
        <taxon>Spirosomataceae</taxon>
        <taxon>Dyadobacter</taxon>
    </lineage>
</organism>
<proteinExistence type="predicted"/>
<gene>
    <name evidence="2" type="ORF">FEM55_14520</name>
</gene>
<name>A0A5R9KB37_9BACT</name>
<dbReference type="AlphaFoldDB" id="A0A5R9KB37"/>
<accession>A0A5R9KB37</accession>
<evidence type="ECO:0000313" key="3">
    <source>
        <dbReference type="Proteomes" id="UP000309788"/>
    </source>
</evidence>
<comment type="caution">
    <text evidence="2">The sequence shown here is derived from an EMBL/GenBank/DDBJ whole genome shotgun (WGS) entry which is preliminary data.</text>
</comment>
<feature type="region of interest" description="Disordered" evidence="1">
    <location>
        <begin position="35"/>
        <end position="56"/>
    </location>
</feature>
<evidence type="ECO:0000313" key="2">
    <source>
        <dbReference type="EMBL" id="TLU91972.1"/>
    </source>
</evidence>
<dbReference type="Proteomes" id="UP000309788">
    <property type="component" value="Unassembled WGS sequence"/>
</dbReference>
<dbReference type="EMBL" id="VCEI01000025">
    <property type="protein sequence ID" value="TLU91972.1"/>
    <property type="molecule type" value="Genomic_DNA"/>
</dbReference>
<protein>
    <submittedName>
        <fullName evidence="2">Uncharacterized protein</fullName>
    </submittedName>
</protein>
<dbReference type="RefSeq" id="WP_138282081.1">
    <property type="nucleotide sequence ID" value="NZ_BMGE01000003.1"/>
</dbReference>
<keyword evidence="3" id="KW-1185">Reference proteome</keyword>
<dbReference type="OrthoDB" id="9844327at2"/>